<accession>A0ABP3AY12</accession>
<dbReference type="SUPFAM" id="SSF53448">
    <property type="entry name" value="Nucleotide-diphospho-sugar transferases"/>
    <property type="match status" value="1"/>
</dbReference>
<organism evidence="5 6">
    <name type="scientific">Listeria floridensis FSL S10-1187</name>
    <dbReference type="NCBI Taxonomy" id="1265817"/>
    <lineage>
        <taxon>Bacteria</taxon>
        <taxon>Bacillati</taxon>
        <taxon>Bacillota</taxon>
        <taxon>Bacilli</taxon>
        <taxon>Bacillales</taxon>
        <taxon>Listeriaceae</taxon>
        <taxon>Listeria</taxon>
    </lineage>
</organism>
<evidence type="ECO:0000256" key="2">
    <source>
        <dbReference type="ARBA" id="ARBA00022676"/>
    </source>
</evidence>
<comment type="caution">
    <text evidence="5">The sequence shown here is derived from an EMBL/GenBank/DDBJ whole genome shotgun (WGS) entry which is preliminary data.</text>
</comment>
<dbReference type="Gene3D" id="3.90.550.10">
    <property type="entry name" value="Spore Coat Polysaccharide Biosynthesis Protein SpsA, Chain A"/>
    <property type="match status" value="1"/>
</dbReference>
<dbReference type="InterPro" id="IPR001173">
    <property type="entry name" value="Glyco_trans_2-like"/>
</dbReference>
<dbReference type="EMBL" id="AODF01000026">
    <property type="protein sequence ID" value="EUJ29128.1"/>
    <property type="molecule type" value="Genomic_DNA"/>
</dbReference>
<dbReference type="InterPro" id="IPR029044">
    <property type="entry name" value="Nucleotide-diphossugar_trans"/>
</dbReference>
<keyword evidence="3 5" id="KW-0808">Transferase</keyword>
<sequence length="336" mass="39296">MKNLTIIVPCFNSEDYLSRCIDSLLIGEEALEILIVNDGSTDRTAELAEAYKKRFPKTIHVIHQPNRGHGGAINTGLRAATGRYLKVVDSDDWVDQTSLLKLIETLQQLSEGEEPDLLVNNYVYEKQGVRRKKTVQYTTFLPQDQSFNWRDVKFPIGKYLLMHSLIYKTSLLKEHLPPLPEHTFYVDNLFAFWPLPFTEKIYYLNIDLYRYFIGRSDQSVNEEIMIKRIDQQLSVNYEMINYYTIIAKERCSAAKYMRQFLEIITSVSSVLLLKQPTAENLVKKRQLWRYIRENDNRLYQKLRLSLLGQAVHLPGQFGRRTTIGVYKVCKKVYGFN</sequence>
<name>A0ABP3AY12_9LIST</name>
<evidence type="ECO:0000313" key="6">
    <source>
        <dbReference type="Proteomes" id="UP000019249"/>
    </source>
</evidence>
<evidence type="ECO:0000259" key="4">
    <source>
        <dbReference type="Pfam" id="PF00535"/>
    </source>
</evidence>
<proteinExistence type="inferred from homology"/>
<keyword evidence="2" id="KW-0328">Glycosyltransferase</keyword>
<dbReference type="CDD" id="cd00761">
    <property type="entry name" value="Glyco_tranf_GTA_type"/>
    <property type="match status" value="1"/>
</dbReference>
<dbReference type="RefSeq" id="WP_036097775.1">
    <property type="nucleotide sequence ID" value="NZ_AODF01000026.1"/>
</dbReference>
<dbReference type="Pfam" id="PF00535">
    <property type="entry name" value="Glycos_transf_2"/>
    <property type="match status" value="1"/>
</dbReference>
<dbReference type="Proteomes" id="UP000019249">
    <property type="component" value="Unassembled WGS sequence"/>
</dbReference>
<comment type="similarity">
    <text evidence="1">Belongs to the glycosyltransferase 2 family.</text>
</comment>
<gene>
    <name evidence="5" type="ORF">MFLO_11085</name>
</gene>
<evidence type="ECO:0000256" key="1">
    <source>
        <dbReference type="ARBA" id="ARBA00006739"/>
    </source>
</evidence>
<dbReference type="PANTHER" id="PTHR22916:SF51">
    <property type="entry name" value="GLYCOSYLTRANSFERASE EPSH-RELATED"/>
    <property type="match status" value="1"/>
</dbReference>
<reference evidence="5 6" key="1">
    <citation type="journal article" date="2014" name="Int. J. Syst. Evol. Microbiol.">
        <title>Listeria floridensis sp. nov., Listeria aquatica sp. nov., Listeria cornellensis sp. nov., Listeria riparia sp. nov. and Listeria grandensis sp. nov., from agricultural and natural environments.</title>
        <authorList>
            <person name="den Bakker H.C."/>
            <person name="Warchocki S."/>
            <person name="Wright E.M."/>
            <person name="Allred A.F."/>
            <person name="Ahlstrom C."/>
            <person name="Manuel C.S."/>
            <person name="Stasiewicz M.J."/>
            <person name="Burrell A."/>
            <person name="Roof S."/>
            <person name="Strawn L."/>
            <person name="Fortes E.D."/>
            <person name="Nightingale K.K."/>
            <person name="Kephart D."/>
            <person name="Wiedmann M."/>
        </authorList>
    </citation>
    <scope>NUCLEOTIDE SEQUENCE [LARGE SCALE GENOMIC DNA]</scope>
    <source>
        <strain evidence="5 6">FSL S10-1187</strain>
    </source>
</reference>
<feature type="domain" description="Glycosyltransferase 2-like" evidence="4">
    <location>
        <begin position="5"/>
        <end position="109"/>
    </location>
</feature>
<dbReference type="GO" id="GO:0016740">
    <property type="term" value="F:transferase activity"/>
    <property type="evidence" value="ECO:0007669"/>
    <property type="project" value="UniProtKB-KW"/>
</dbReference>
<evidence type="ECO:0000313" key="5">
    <source>
        <dbReference type="EMBL" id="EUJ29128.1"/>
    </source>
</evidence>
<protein>
    <submittedName>
        <fullName evidence="5">Glycosyl transferase 2 family protein</fullName>
    </submittedName>
</protein>
<keyword evidence="6" id="KW-1185">Reference proteome</keyword>
<evidence type="ECO:0000256" key="3">
    <source>
        <dbReference type="ARBA" id="ARBA00022679"/>
    </source>
</evidence>
<dbReference type="PANTHER" id="PTHR22916">
    <property type="entry name" value="GLYCOSYLTRANSFERASE"/>
    <property type="match status" value="1"/>
</dbReference>